<keyword evidence="4" id="KW-0227">DNA damage</keyword>
<protein>
    <recommendedName>
        <fullName evidence="11">RING-type domain-containing protein</fullName>
    </recommendedName>
</protein>
<dbReference type="OrthoDB" id="527344at2759"/>
<keyword evidence="2" id="KW-0479">Metal-binding</keyword>
<feature type="compositionally biased region" description="Basic and acidic residues" evidence="10">
    <location>
        <begin position="102"/>
        <end position="120"/>
    </location>
</feature>
<keyword evidence="5 9" id="KW-0863">Zinc-finger</keyword>
<dbReference type="SUPFAM" id="SSF57850">
    <property type="entry name" value="RING/U-box"/>
    <property type="match status" value="1"/>
</dbReference>
<dbReference type="AlphaFoldDB" id="A0A2P4Y1X0"/>
<dbReference type="GO" id="GO:0004842">
    <property type="term" value="F:ubiquitin-protein transferase activity"/>
    <property type="evidence" value="ECO:0007669"/>
    <property type="project" value="TreeGrafter"/>
</dbReference>
<evidence type="ECO:0000256" key="4">
    <source>
        <dbReference type="ARBA" id="ARBA00022763"/>
    </source>
</evidence>
<dbReference type="PANTHER" id="PTHR13763:SF0">
    <property type="entry name" value="BREAST CANCER TYPE 1 SUSCEPTIBILITY PROTEIN"/>
    <property type="match status" value="1"/>
</dbReference>
<dbReference type="PANTHER" id="PTHR13763">
    <property type="entry name" value="BREAST CANCER TYPE 1 SUSCEPTIBILITY PROTEIN BRCA1"/>
    <property type="match status" value="1"/>
</dbReference>
<evidence type="ECO:0000259" key="11">
    <source>
        <dbReference type="PROSITE" id="PS50089"/>
    </source>
</evidence>
<feature type="region of interest" description="Disordered" evidence="10">
    <location>
        <begin position="96"/>
        <end position="206"/>
    </location>
</feature>
<dbReference type="InterPro" id="IPR013083">
    <property type="entry name" value="Znf_RING/FYVE/PHD"/>
</dbReference>
<evidence type="ECO:0000256" key="3">
    <source>
        <dbReference type="ARBA" id="ARBA00022737"/>
    </source>
</evidence>
<dbReference type="PROSITE" id="PS50089">
    <property type="entry name" value="ZF_RING_2"/>
    <property type="match status" value="1"/>
</dbReference>
<dbReference type="Gene3D" id="3.30.40.10">
    <property type="entry name" value="Zinc/RING finger domain, C3HC4 (zinc finger)"/>
    <property type="match status" value="1"/>
</dbReference>
<dbReference type="InterPro" id="IPR031099">
    <property type="entry name" value="BRCA1-associated"/>
</dbReference>
<dbReference type="PROSITE" id="PS00518">
    <property type="entry name" value="ZF_RING_1"/>
    <property type="match status" value="1"/>
</dbReference>
<evidence type="ECO:0000256" key="9">
    <source>
        <dbReference type="PROSITE-ProRule" id="PRU00175"/>
    </source>
</evidence>
<dbReference type="InterPro" id="IPR001841">
    <property type="entry name" value="Znf_RING"/>
</dbReference>
<feature type="compositionally biased region" description="Polar residues" evidence="10">
    <location>
        <begin position="175"/>
        <end position="194"/>
    </location>
</feature>
<dbReference type="SMART" id="SM00184">
    <property type="entry name" value="RING"/>
    <property type="match status" value="1"/>
</dbReference>
<dbReference type="Pfam" id="PF13639">
    <property type="entry name" value="zf-RING_2"/>
    <property type="match status" value="1"/>
</dbReference>
<keyword evidence="13" id="KW-1185">Reference proteome</keyword>
<comment type="subcellular location">
    <subcellularLocation>
        <location evidence="1">Nucleus</location>
    </subcellularLocation>
</comment>
<evidence type="ECO:0000256" key="8">
    <source>
        <dbReference type="ARBA" id="ARBA00023242"/>
    </source>
</evidence>
<evidence type="ECO:0000256" key="2">
    <source>
        <dbReference type="ARBA" id="ARBA00022723"/>
    </source>
</evidence>
<dbReference type="InterPro" id="IPR017907">
    <property type="entry name" value="Znf_RING_CS"/>
</dbReference>
<proteinExistence type="predicted"/>
<keyword evidence="3" id="KW-0677">Repeat</keyword>
<evidence type="ECO:0000313" key="13">
    <source>
        <dbReference type="Proteomes" id="UP000237271"/>
    </source>
</evidence>
<accession>A0A2P4Y1X0</accession>
<name>A0A2P4Y1X0_9STRA</name>
<dbReference type="GO" id="GO:0005634">
    <property type="term" value="C:nucleus"/>
    <property type="evidence" value="ECO:0007669"/>
    <property type="project" value="UniProtKB-SubCell"/>
</dbReference>
<evidence type="ECO:0000256" key="7">
    <source>
        <dbReference type="ARBA" id="ARBA00023204"/>
    </source>
</evidence>
<dbReference type="GO" id="GO:0045944">
    <property type="term" value="P:positive regulation of transcription by RNA polymerase II"/>
    <property type="evidence" value="ECO:0007669"/>
    <property type="project" value="TreeGrafter"/>
</dbReference>
<dbReference type="GO" id="GO:0000724">
    <property type="term" value="P:double-strand break repair via homologous recombination"/>
    <property type="evidence" value="ECO:0007669"/>
    <property type="project" value="TreeGrafter"/>
</dbReference>
<dbReference type="GO" id="GO:0008270">
    <property type="term" value="F:zinc ion binding"/>
    <property type="evidence" value="ECO:0007669"/>
    <property type="project" value="UniProtKB-KW"/>
</dbReference>
<organism evidence="12 13">
    <name type="scientific">Phytophthora palmivora</name>
    <dbReference type="NCBI Taxonomy" id="4796"/>
    <lineage>
        <taxon>Eukaryota</taxon>
        <taxon>Sar</taxon>
        <taxon>Stramenopiles</taxon>
        <taxon>Oomycota</taxon>
        <taxon>Peronosporomycetes</taxon>
        <taxon>Peronosporales</taxon>
        <taxon>Peronosporaceae</taxon>
        <taxon>Phytophthora</taxon>
    </lineage>
</organism>
<keyword evidence="8" id="KW-0539">Nucleus</keyword>
<feature type="compositionally biased region" description="Basic residues" evidence="10">
    <location>
        <begin position="125"/>
        <end position="134"/>
    </location>
</feature>
<dbReference type="EMBL" id="NCKW01006406">
    <property type="protein sequence ID" value="POM71813.1"/>
    <property type="molecule type" value="Genomic_DNA"/>
</dbReference>
<evidence type="ECO:0000256" key="10">
    <source>
        <dbReference type="SAM" id="MobiDB-lite"/>
    </source>
</evidence>
<gene>
    <name evidence="12" type="ORF">PHPALM_11566</name>
</gene>
<evidence type="ECO:0000256" key="5">
    <source>
        <dbReference type="ARBA" id="ARBA00022771"/>
    </source>
</evidence>
<reference evidence="12 13" key="1">
    <citation type="journal article" date="2017" name="Genome Biol. Evol.">
        <title>Phytophthora megakarya and P. palmivora, closely related causal agents of cacao black pod rot, underwent increases in genome sizes and gene numbers by different mechanisms.</title>
        <authorList>
            <person name="Ali S.S."/>
            <person name="Shao J."/>
            <person name="Lary D.J."/>
            <person name="Kronmiller B."/>
            <person name="Shen D."/>
            <person name="Strem M.D."/>
            <person name="Amoako-Attah I."/>
            <person name="Akrofi A.Y."/>
            <person name="Begoude B.A."/>
            <person name="Ten Hoopen G.M."/>
            <person name="Coulibaly K."/>
            <person name="Kebe B.I."/>
            <person name="Melnick R.L."/>
            <person name="Guiltinan M.J."/>
            <person name="Tyler B.M."/>
            <person name="Meinhardt L.W."/>
            <person name="Bailey B.A."/>
        </authorList>
    </citation>
    <scope>NUCLEOTIDE SEQUENCE [LARGE SCALE GENOMIC DNA]</scope>
    <source>
        <strain evidence="13">sbr112.9</strain>
    </source>
</reference>
<evidence type="ECO:0000256" key="1">
    <source>
        <dbReference type="ARBA" id="ARBA00004123"/>
    </source>
</evidence>
<comment type="caution">
    <text evidence="12">The sequence shown here is derived from an EMBL/GenBank/DDBJ whole genome shotgun (WGS) entry which is preliminary data.</text>
</comment>
<sequence>MASWTLQRLERAVESFSAQLQCAICLCAYDSPVSLPCNHCFCEECIHRALELKAACPICKTPAKKRRLRYDTTVQELLRATEMLCAAPASVSTVVEPQTPIKQEKNTSKKEKQVKSDQTPEIRASPRRAAKRSSQKSPSTQTLMDMWVTGGSNVKIKKEKTTPVTRAAPRRALTQEMNAQTAASPMSPVYSSGDNRADSETAAVYD</sequence>
<keyword evidence="6" id="KW-0862">Zinc</keyword>
<evidence type="ECO:0000256" key="6">
    <source>
        <dbReference type="ARBA" id="ARBA00022833"/>
    </source>
</evidence>
<feature type="domain" description="RING-type" evidence="11">
    <location>
        <begin position="22"/>
        <end position="60"/>
    </location>
</feature>
<dbReference type="Proteomes" id="UP000237271">
    <property type="component" value="Unassembled WGS sequence"/>
</dbReference>
<evidence type="ECO:0000313" key="12">
    <source>
        <dbReference type="EMBL" id="POM71813.1"/>
    </source>
</evidence>
<keyword evidence="7" id="KW-0234">DNA repair</keyword>